<evidence type="ECO:0000313" key="2">
    <source>
        <dbReference type="EMBL" id="KAK1326345.1"/>
    </source>
</evidence>
<protein>
    <recommendedName>
        <fullName evidence="4">RRM domain-containing protein</fullName>
    </recommendedName>
</protein>
<keyword evidence="3" id="KW-1185">Reference proteome</keyword>
<keyword evidence="1" id="KW-0694">RNA-binding</keyword>
<dbReference type="SUPFAM" id="SSF54928">
    <property type="entry name" value="RNA-binding domain, RBD"/>
    <property type="match status" value="1"/>
</dbReference>
<evidence type="ECO:0000313" key="3">
    <source>
        <dbReference type="Proteomes" id="UP001180020"/>
    </source>
</evidence>
<name>A0AAV9FK51_ACOCL</name>
<dbReference type="PANTHER" id="PTHR48029">
    <property type="entry name" value="NUCLEOLAR PROTEIN 8"/>
    <property type="match status" value="1"/>
</dbReference>
<organism evidence="2 3">
    <name type="scientific">Acorus calamus</name>
    <name type="common">Sweet flag</name>
    <dbReference type="NCBI Taxonomy" id="4465"/>
    <lineage>
        <taxon>Eukaryota</taxon>
        <taxon>Viridiplantae</taxon>
        <taxon>Streptophyta</taxon>
        <taxon>Embryophyta</taxon>
        <taxon>Tracheophyta</taxon>
        <taxon>Spermatophyta</taxon>
        <taxon>Magnoliopsida</taxon>
        <taxon>Liliopsida</taxon>
        <taxon>Acoraceae</taxon>
        <taxon>Acorus</taxon>
    </lineage>
</organism>
<evidence type="ECO:0008006" key="4">
    <source>
        <dbReference type="Google" id="ProtNLM"/>
    </source>
</evidence>
<dbReference type="GO" id="GO:0016554">
    <property type="term" value="P:cytidine to uridine editing"/>
    <property type="evidence" value="ECO:0007669"/>
    <property type="project" value="TreeGrafter"/>
</dbReference>
<gene>
    <name evidence="2" type="ORF">QJS10_CPA01g00205</name>
</gene>
<dbReference type="GO" id="GO:0009507">
    <property type="term" value="C:chloroplast"/>
    <property type="evidence" value="ECO:0007669"/>
    <property type="project" value="TreeGrafter"/>
</dbReference>
<comment type="caution">
    <text evidence="2">The sequence shown here is derived from an EMBL/GenBank/DDBJ whole genome shotgun (WGS) entry which is preliminary data.</text>
</comment>
<dbReference type="EMBL" id="JAUJYO010000001">
    <property type="protein sequence ID" value="KAK1326345.1"/>
    <property type="molecule type" value="Genomic_DNA"/>
</dbReference>
<dbReference type="PANTHER" id="PTHR48029:SF1">
    <property type="entry name" value="NUCLEOLAR PROTEIN 8"/>
    <property type="match status" value="1"/>
</dbReference>
<dbReference type="InterPro" id="IPR012677">
    <property type="entry name" value="Nucleotide-bd_a/b_plait_sf"/>
</dbReference>
<dbReference type="Proteomes" id="UP001180020">
    <property type="component" value="Unassembled WGS sequence"/>
</dbReference>
<dbReference type="AlphaFoldDB" id="A0AAV9FK51"/>
<accession>A0AAV9FK51</accession>
<reference evidence="2" key="2">
    <citation type="submission" date="2023-06" db="EMBL/GenBank/DDBJ databases">
        <authorList>
            <person name="Ma L."/>
            <person name="Liu K.-W."/>
            <person name="Li Z."/>
            <person name="Hsiao Y.-Y."/>
            <person name="Qi Y."/>
            <person name="Fu T."/>
            <person name="Tang G."/>
            <person name="Zhang D."/>
            <person name="Sun W.-H."/>
            <person name="Liu D.-K."/>
            <person name="Li Y."/>
            <person name="Chen G.-Z."/>
            <person name="Liu X.-D."/>
            <person name="Liao X.-Y."/>
            <person name="Jiang Y.-T."/>
            <person name="Yu X."/>
            <person name="Hao Y."/>
            <person name="Huang J."/>
            <person name="Zhao X.-W."/>
            <person name="Ke S."/>
            <person name="Chen Y.-Y."/>
            <person name="Wu W.-L."/>
            <person name="Hsu J.-L."/>
            <person name="Lin Y.-F."/>
            <person name="Huang M.-D."/>
            <person name="Li C.-Y."/>
            <person name="Huang L."/>
            <person name="Wang Z.-W."/>
            <person name="Zhao X."/>
            <person name="Zhong W.-Y."/>
            <person name="Peng D.-H."/>
            <person name="Ahmad S."/>
            <person name="Lan S."/>
            <person name="Zhang J.-S."/>
            <person name="Tsai W.-C."/>
            <person name="Van De Peer Y."/>
            <person name="Liu Z.-J."/>
        </authorList>
    </citation>
    <scope>NUCLEOTIDE SEQUENCE</scope>
    <source>
        <strain evidence="2">CP</strain>
        <tissue evidence="2">Leaves</tissue>
    </source>
</reference>
<reference evidence="2" key="1">
    <citation type="journal article" date="2023" name="Nat. Commun.">
        <title>Diploid and tetraploid genomes of Acorus and the evolution of monocots.</title>
        <authorList>
            <person name="Ma L."/>
            <person name="Liu K.W."/>
            <person name="Li Z."/>
            <person name="Hsiao Y.Y."/>
            <person name="Qi Y."/>
            <person name="Fu T."/>
            <person name="Tang G.D."/>
            <person name="Zhang D."/>
            <person name="Sun W.H."/>
            <person name="Liu D.K."/>
            <person name="Li Y."/>
            <person name="Chen G.Z."/>
            <person name="Liu X.D."/>
            <person name="Liao X.Y."/>
            <person name="Jiang Y.T."/>
            <person name="Yu X."/>
            <person name="Hao Y."/>
            <person name="Huang J."/>
            <person name="Zhao X.W."/>
            <person name="Ke S."/>
            <person name="Chen Y.Y."/>
            <person name="Wu W.L."/>
            <person name="Hsu J.L."/>
            <person name="Lin Y.F."/>
            <person name="Huang M.D."/>
            <person name="Li C.Y."/>
            <person name="Huang L."/>
            <person name="Wang Z.W."/>
            <person name="Zhao X."/>
            <person name="Zhong W.Y."/>
            <person name="Peng D.H."/>
            <person name="Ahmad S."/>
            <person name="Lan S."/>
            <person name="Zhang J.S."/>
            <person name="Tsai W.C."/>
            <person name="Van de Peer Y."/>
            <person name="Liu Z.J."/>
        </authorList>
    </citation>
    <scope>NUCLEOTIDE SEQUENCE</scope>
    <source>
        <strain evidence="2">CP</strain>
    </source>
</reference>
<dbReference type="Gene3D" id="3.30.70.330">
    <property type="match status" value="1"/>
</dbReference>
<dbReference type="GO" id="GO:1900871">
    <property type="term" value="P:chloroplast mRNA modification"/>
    <property type="evidence" value="ECO:0007669"/>
    <property type="project" value="TreeGrafter"/>
</dbReference>
<evidence type="ECO:0000256" key="1">
    <source>
        <dbReference type="ARBA" id="ARBA00022884"/>
    </source>
</evidence>
<sequence>MGPFSAFVLNNRPNFLTISCTPSSTPPMKTNTTVSTKLDISGLSFRTTEESLRNAFQHFGQLVEVSLKVEFSLGNLDDG</sequence>
<proteinExistence type="predicted"/>
<dbReference type="InterPro" id="IPR035979">
    <property type="entry name" value="RBD_domain_sf"/>
</dbReference>
<dbReference type="GO" id="GO:0003723">
    <property type="term" value="F:RNA binding"/>
    <property type="evidence" value="ECO:0007669"/>
    <property type="project" value="UniProtKB-KW"/>
</dbReference>